<keyword evidence="6 8" id="KW-0472">Membrane</keyword>
<dbReference type="SUPFAM" id="SSF103473">
    <property type="entry name" value="MFS general substrate transporter"/>
    <property type="match status" value="1"/>
</dbReference>
<accession>A0AAW2UE39</accession>
<dbReference type="AlphaFoldDB" id="A0AAW2UE39"/>
<evidence type="ECO:0000256" key="6">
    <source>
        <dbReference type="ARBA" id="ARBA00023136"/>
    </source>
</evidence>
<comment type="similarity">
    <text evidence="2">Belongs to the major facilitator superfamily. Folate-biopterin transporter (TC 2.A.71) family.</text>
</comment>
<evidence type="ECO:0000256" key="2">
    <source>
        <dbReference type="ARBA" id="ARBA00007015"/>
    </source>
</evidence>
<dbReference type="PANTHER" id="PTHR31585">
    <property type="entry name" value="FOLATE-BIOPTERIN TRANSPORTER 1, CHLOROPLASTIC"/>
    <property type="match status" value="1"/>
</dbReference>
<evidence type="ECO:0000313" key="9">
    <source>
        <dbReference type="EMBL" id="KAL0414166.1"/>
    </source>
</evidence>
<name>A0AAW2UE39_SESRA</name>
<evidence type="ECO:0000256" key="1">
    <source>
        <dbReference type="ARBA" id="ARBA00004141"/>
    </source>
</evidence>
<dbReference type="EMBL" id="JACGWJ010000006">
    <property type="protein sequence ID" value="KAL0414166.1"/>
    <property type="molecule type" value="Genomic_DNA"/>
</dbReference>
<proteinExistence type="inferred from homology"/>
<keyword evidence="5 8" id="KW-1133">Transmembrane helix</keyword>
<protein>
    <submittedName>
        <fullName evidence="9">Folate-biopterin transporter 8, chloroplastic</fullName>
    </submittedName>
</protein>
<comment type="subcellular location">
    <subcellularLocation>
        <location evidence="1">Membrane</location>
        <topology evidence="1">Multi-pass membrane protein</topology>
    </subcellularLocation>
</comment>
<keyword evidence="3" id="KW-0813">Transport</keyword>
<reference evidence="9" key="1">
    <citation type="submission" date="2020-06" db="EMBL/GenBank/DDBJ databases">
        <authorList>
            <person name="Li T."/>
            <person name="Hu X."/>
            <person name="Zhang T."/>
            <person name="Song X."/>
            <person name="Zhang H."/>
            <person name="Dai N."/>
            <person name="Sheng W."/>
            <person name="Hou X."/>
            <person name="Wei L."/>
        </authorList>
    </citation>
    <scope>NUCLEOTIDE SEQUENCE</scope>
    <source>
        <strain evidence="9">G02</strain>
        <tissue evidence="9">Leaf</tissue>
    </source>
</reference>
<dbReference type="GO" id="GO:0016020">
    <property type="term" value="C:membrane"/>
    <property type="evidence" value="ECO:0007669"/>
    <property type="project" value="UniProtKB-SubCell"/>
</dbReference>
<evidence type="ECO:0000256" key="3">
    <source>
        <dbReference type="ARBA" id="ARBA00022448"/>
    </source>
</evidence>
<dbReference type="InterPro" id="IPR039309">
    <property type="entry name" value="BT1"/>
</dbReference>
<organism evidence="9">
    <name type="scientific">Sesamum radiatum</name>
    <name type="common">Black benniseed</name>
    <dbReference type="NCBI Taxonomy" id="300843"/>
    <lineage>
        <taxon>Eukaryota</taxon>
        <taxon>Viridiplantae</taxon>
        <taxon>Streptophyta</taxon>
        <taxon>Embryophyta</taxon>
        <taxon>Tracheophyta</taxon>
        <taxon>Spermatophyta</taxon>
        <taxon>Magnoliopsida</taxon>
        <taxon>eudicotyledons</taxon>
        <taxon>Gunneridae</taxon>
        <taxon>Pentapetalae</taxon>
        <taxon>asterids</taxon>
        <taxon>lamiids</taxon>
        <taxon>Lamiales</taxon>
        <taxon>Pedaliaceae</taxon>
        <taxon>Sesamum</taxon>
    </lineage>
</organism>
<dbReference type="InterPro" id="IPR036259">
    <property type="entry name" value="MFS_trans_sf"/>
</dbReference>
<evidence type="ECO:0000256" key="7">
    <source>
        <dbReference type="ARBA" id="ARBA00044504"/>
    </source>
</evidence>
<feature type="transmembrane region" description="Helical" evidence="8">
    <location>
        <begin position="234"/>
        <end position="255"/>
    </location>
</feature>
<dbReference type="Pfam" id="PF03092">
    <property type="entry name" value="BT1"/>
    <property type="match status" value="1"/>
</dbReference>
<evidence type="ECO:0000256" key="4">
    <source>
        <dbReference type="ARBA" id="ARBA00022692"/>
    </source>
</evidence>
<evidence type="ECO:0000256" key="8">
    <source>
        <dbReference type="SAM" id="Phobius"/>
    </source>
</evidence>
<comment type="similarity">
    <text evidence="7">Belongs to the major facilitator superfamily. Phosphate:H(+) symporter (TC 2.A.1.9) family.</text>
</comment>
<dbReference type="PANTHER" id="PTHR31585:SF12">
    <property type="entry name" value="FOLATE-BIOPTERIN TRANSPORTER 9, CHLOROPLASTIC-RELATED"/>
    <property type="match status" value="1"/>
</dbReference>
<comment type="caution">
    <text evidence="9">The sequence shown here is derived from an EMBL/GenBank/DDBJ whole genome shotgun (WGS) entry which is preliminary data.</text>
</comment>
<keyword evidence="4 8" id="KW-0812">Transmembrane</keyword>
<gene>
    <name evidence="9" type="ORF">Sradi_1618300</name>
</gene>
<sequence>MSIMDPALISRRNPLFLIDLGTRYPLQNQSLLPLRSRIRCSQRRNPKNAMKEYRRPRTPIVKPVIISPDEEMSIIRNESEKSVVFGGKNGFLEVGNKDMMVLCGLGYYVNGFRGFPWLALNFHMAHNLNMHPSTLQLVQNSGNLPMVAKPLYGILSDALYIGGAHRIPYVSIGVLLQALSWGSLALIPIASEARPALMACVLLSNLGASIAEVAKDALVAEYGQKNKVPGLQSYAYMASAIGGVLGNLLGGFFLLKTQQTKSMFLAFAAMLALQLTVSLRTREDSLGLSQPSTYPLVRESIPTSIKKQYSDLMAVIKEESISRPLFWVVHRF</sequence>
<dbReference type="Gene3D" id="1.20.1250.20">
    <property type="entry name" value="MFS general substrate transporter like domains"/>
    <property type="match status" value="1"/>
</dbReference>
<evidence type="ECO:0000256" key="5">
    <source>
        <dbReference type="ARBA" id="ARBA00022989"/>
    </source>
</evidence>
<reference evidence="9" key="2">
    <citation type="journal article" date="2024" name="Plant">
        <title>Genomic evolution and insights into agronomic trait innovations of Sesamum species.</title>
        <authorList>
            <person name="Miao H."/>
            <person name="Wang L."/>
            <person name="Qu L."/>
            <person name="Liu H."/>
            <person name="Sun Y."/>
            <person name="Le M."/>
            <person name="Wang Q."/>
            <person name="Wei S."/>
            <person name="Zheng Y."/>
            <person name="Lin W."/>
            <person name="Duan Y."/>
            <person name="Cao H."/>
            <person name="Xiong S."/>
            <person name="Wang X."/>
            <person name="Wei L."/>
            <person name="Li C."/>
            <person name="Ma Q."/>
            <person name="Ju M."/>
            <person name="Zhao R."/>
            <person name="Li G."/>
            <person name="Mu C."/>
            <person name="Tian Q."/>
            <person name="Mei H."/>
            <person name="Zhang T."/>
            <person name="Gao T."/>
            <person name="Zhang H."/>
        </authorList>
    </citation>
    <scope>NUCLEOTIDE SEQUENCE</scope>
    <source>
        <strain evidence="9">G02</strain>
    </source>
</reference>